<keyword evidence="1" id="KW-0175">Coiled coil</keyword>
<evidence type="ECO:0000313" key="5">
    <source>
        <dbReference type="Proteomes" id="UP000472267"/>
    </source>
</evidence>
<proteinExistence type="predicted"/>
<sequence length="411" mass="46783">MELKVWVDGVVRVVSGLSLNTSCQDVVIALAQSIGQTGRYILILKLRGNERHLVAEDCPLQHLAQLGQLAADVQFVLRRTGPSLSASQEAIAASRNNEKHLPLARPAEPETLKRNEPQKAFTFNLGPSTIPKRTKPNTAWSQSSRASPEPRASPVNFLEPHNSSKEEVFRHILQQQRKLQDLEIQLEALEKETEFWEREVSSSATPDLSLTKELDELELRSRENEAELMYSEHWEQDLQEELEREQGTCSNQATFHPNSPPMQTRSVHLEQDIKTRIQRQISEAASQQDDETLRPLKQELLNRLQFGEELDSALWETQRELQAADERVKTIEELNKELRQCKLQHFIQQTGITPHTDQTNPESMQASSSYEREEYIGYFPTEGAKARPSLAAQYVNKVHVRVLSSLTSPSV</sequence>
<keyword evidence="5" id="KW-1185">Reference proteome</keyword>
<feature type="compositionally biased region" description="Low complexity" evidence="2">
    <location>
        <begin position="141"/>
        <end position="154"/>
    </location>
</feature>
<dbReference type="OMA" id="EPHEHRE"/>
<dbReference type="InterPro" id="IPR048945">
    <property type="entry name" value="RASSF8/10_RA"/>
</dbReference>
<dbReference type="Ensembl" id="ENSSFAT00005011801.1">
    <property type="protein sequence ID" value="ENSSFAP00005011321.1"/>
    <property type="gene ID" value="ENSSFAG00005006339.1"/>
</dbReference>
<dbReference type="AlphaFoldDB" id="A0A672FWZ3"/>
<reference evidence="4" key="2">
    <citation type="submission" date="2025-08" db="UniProtKB">
        <authorList>
            <consortium name="Ensembl"/>
        </authorList>
    </citation>
    <scope>IDENTIFICATION</scope>
</reference>
<reference evidence="4" key="3">
    <citation type="submission" date="2025-09" db="UniProtKB">
        <authorList>
            <consortium name="Ensembl"/>
        </authorList>
    </citation>
    <scope>IDENTIFICATION</scope>
</reference>
<feature type="coiled-coil region" evidence="1">
    <location>
        <begin position="165"/>
        <end position="199"/>
    </location>
</feature>
<dbReference type="PANTHER" id="PTHR15286:SF11">
    <property type="entry name" value="RAS ASSOCIATION DOMAIN-CONTAINING PROTEIN 7"/>
    <property type="match status" value="1"/>
</dbReference>
<dbReference type="InterPro" id="IPR029071">
    <property type="entry name" value="Ubiquitin-like_domsf"/>
</dbReference>
<evidence type="ECO:0000313" key="4">
    <source>
        <dbReference type="Ensembl" id="ENSSFAP00005011321.1"/>
    </source>
</evidence>
<feature type="region of interest" description="Disordered" evidence="2">
    <location>
        <begin position="88"/>
        <end position="156"/>
    </location>
</feature>
<dbReference type="InterPro" id="IPR033593">
    <property type="entry name" value="N-RASSF"/>
</dbReference>
<feature type="coiled-coil region" evidence="1">
    <location>
        <begin position="314"/>
        <end position="344"/>
    </location>
</feature>
<dbReference type="InterPro" id="IPR000159">
    <property type="entry name" value="RA_dom"/>
</dbReference>
<evidence type="ECO:0000256" key="2">
    <source>
        <dbReference type="SAM" id="MobiDB-lite"/>
    </source>
</evidence>
<dbReference type="InParanoid" id="A0A672FWZ3"/>
<accession>A0A672FWZ3</accession>
<dbReference type="SUPFAM" id="SSF54236">
    <property type="entry name" value="Ubiquitin-like"/>
    <property type="match status" value="1"/>
</dbReference>
<dbReference type="Pfam" id="PF21712">
    <property type="entry name" value="RASSF8-10_RA"/>
    <property type="match status" value="1"/>
</dbReference>
<evidence type="ECO:0000259" key="3">
    <source>
        <dbReference type="PROSITE" id="PS50200"/>
    </source>
</evidence>
<organism evidence="4 5">
    <name type="scientific">Salarias fasciatus</name>
    <name type="common">Jewelled blenny</name>
    <name type="synonym">Blennius fasciatus</name>
    <dbReference type="NCBI Taxonomy" id="181472"/>
    <lineage>
        <taxon>Eukaryota</taxon>
        <taxon>Metazoa</taxon>
        <taxon>Chordata</taxon>
        <taxon>Craniata</taxon>
        <taxon>Vertebrata</taxon>
        <taxon>Euteleostomi</taxon>
        <taxon>Actinopterygii</taxon>
        <taxon>Neopterygii</taxon>
        <taxon>Teleostei</taxon>
        <taxon>Neoteleostei</taxon>
        <taxon>Acanthomorphata</taxon>
        <taxon>Ovalentaria</taxon>
        <taxon>Blenniimorphae</taxon>
        <taxon>Blenniiformes</taxon>
        <taxon>Blennioidei</taxon>
        <taxon>Blenniidae</taxon>
        <taxon>Salariinae</taxon>
        <taxon>Salarias</taxon>
    </lineage>
</organism>
<name>A0A672FWZ3_SALFA</name>
<evidence type="ECO:0000256" key="1">
    <source>
        <dbReference type="SAM" id="Coils"/>
    </source>
</evidence>
<feature type="domain" description="Ras-associating" evidence="3">
    <location>
        <begin position="1"/>
        <end position="82"/>
    </location>
</feature>
<dbReference type="PROSITE" id="PS50200">
    <property type="entry name" value="RA"/>
    <property type="match status" value="1"/>
</dbReference>
<gene>
    <name evidence="4" type="primary">LOC115384955</name>
</gene>
<feature type="compositionally biased region" description="Basic and acidic residues" evidence="2">
    <location>
        <begin position="96"/>
        <end position="117"/>
    </location>
</feature>
<dbReference type="GO" id="GO:0007165">
    <property type="term" value="P:signal transduction"/>
    <property type="evidence" value="ECO:0007669"/>
    <property type="project" value="InterPro"/>
</dbReference>
<protein>
    <submittedName>
        <fullName evidence="4">Ras association domain family member 7b</fullName>
    </submittedName>
</protein>
<dbReference type="PANTHER" id="PTHR15286">
    <property type="entry name" value="RAS-ASSOCIATING DOMAIN CONTAINING PROTEIN"/>
    <property type="match status" value="1"/>
</dbReference>
<dbReference type="Gene3D" id="3.10.20.90">
    <property type="entry name" value="Phosphatidylinositol 3-kinase Catalytic Subunit, Chain A, domain 1"/>
    <property type="match status" value="1"/>
</dbReference>
<dbReference type="SMART" id="SM00314">
    <property type="entry name" value="RA"/>
    <property type="match status" value="1"/>
</dbReference>
<reference evidence="4" key="1">
    <citation type="submission" date="2019-06" db="EMBL/GenBank/DDBJ databases">
        <authorList>
            <consortium name="Wellcome Sanger Institute Data Sharing"/>
        </authorList>
    </citation>
    <scope>NUCLEOTIDE SEQUENCE [LARGE SCALE GENOMIC DNA]</scope>
</reference>
<dbReference type="Proteomes" id="UP000472267">
    <property type="component" value="Chromosome 1"/>
</dbReference>